<evidence type="ECO:0000313" key="5">
    <source>
        <dbReference type="EMBL" id="KLT90051.1"/>
    </source>
</evidence>
<name>A0A0J1A6G5_ACIBA</name>
<evidence type="ECO:0000256" key="3">
    <source>
        <dbReference type="ARBA" id="ARBA00023125"/>
    </source>
</evidence>
<keyword evidence="3" id="KW-0238">DNA-binding</keyword>
<dbReference type="Proteomes" id="UP000036122">
    <property type="component" value="Unassembled WGS sequence"/>
</dbReference>
<gene>
    <name evidence="5" type="ORF">T630_2790</name>
</gene>
<dbReference type="AlphaFoldDB" id="A0A0J1A6G5"/>
<keyword evidence="2" id="KW-0805">Transcription regulation</keyword>
<dbReference type="Pfam" id="PF06530">
    <property type="entry name" value="Phage_antitermQ"/>
    <property type="match status" value="1"/>
</dbReference>
<evidence type="ECO:0000256" key="1">
    <source>
        <dbReference type="ARBA" id="ARBA00010234"/>
    </source>
</evidence>
<keyword evidence="4" id="KW-0804">Transcription</keyword>
<sequence length="137" mass="15960">MNAKVNNKTMDWSKRSAHQWLEQYGLWVRSTKSKVSANPLACLIDQNDTTRIRSSKVSMPCEIEDYEAVEVSKLLAKMHNDNREFLQERAWFLILYYENNWSYLTIASVHRCSKAKVRAEIDKGLAYLDGKIEVLQS</sequence>
<evidence type="ECO:0000313" key="6">
    <source>
        <dbReference type="Proteomes" id="UP000036122"/>
    </source>
</evidence>
<dbReference type="InterPro" id="IPR010534">
    <property type="entry name" value="Phage_933W_GpQ"/>
</dbReference>
<dbReference type="PATRIC" id="fig|1409923.3.peg.3529"/>
<accession>A0A0J1A6G5</accession>
<proteinExistence type="inferred from homology"/>
<dbReference type="EMBL" id="JPHZ01000010">
    <property type="protein sequence ID" value="KLT90051.1"/>
    <property type="molecule type" value="Genomic_DNA"/>
</dbReference>
<evidence type="ECO:0000256" key="4">
    <source>
        <dbReference type="ARBA" id="ARBA00023163"/>
    </source>
</evidence>
<dbReference type="GO" id="GO:0003677">
    <property type="term" value="F:DNA binding"/>
    <property type="evidence" value="ECO:0007669"/>
    <property type="project" value="UniProtKB-KW"/>
</dbReference>
<dbReference type="RefSeq" id="WP_047930051.1">
    <property type="nucleotide sequence ID" value="NZ_JPHZ01000010.1"/>
</dbReference>
<organism evidence="5 6">
    <name type="scientific">Acinetobacter baumannii MRSN 3527</name>
    <dbReference type="NCBI Taxonomy" id="1409923"/>
    <lineage>
        <taxon>Bacteria</taxon>
        <taxon>Pseudomonadati</taxon>
        <taxon>Pseudomonadota</taxon>
        <taxon>Gammaproteobacteria</taxon>
        <taxon>Moraxellales</taxon>
        <taxon>Moraxellaceae</taxon>
        <taxon>Acinetobacter</taxon>
        <taxon>Acinetobacter calcoaceticus/baumannii complex</taxon>
    </lineage>
</organism>
<comment type="caution">
    <text evidence="5">The sequence shown here is derived from an EMBL/GenBank/DDBJ whole genome shotgun (WGS) entry which is preliminary data.</text>
</comment>
<comment type="similarity">
    <text evidence="1">Belongs to the phage antitermination Q type 1 family.</text>
</comment>
<protein>
    <submittedName>
        <fullName evidence="5">Phage antitermination protein Q</fullName>
    </submittedName>
</protein>
<dbReference type="GO" id="GO:0060567">
    <property type="term" value="P:negative regulation of termination of DNA-templated transcription"/>
    <property type="evidence" value="ECO:0007669"/>
    <property type="project" value="InterPro"/>
</dbReference>
<reference evidence="5 6" key="1">
    <citation type="submission" date="2014-07" db="EMBL/GenBank/DDBJ databases">
        <authorList>
            <person name="Harkins D.M."/>
            <person name="Lesho E."/>
            <person name="Waterman P.E."/>
            <person name="Chan A."/>
            <person name="Fouts D.E."/>
        </authorList>
    </citation>
    <scope>NUCLEOTIDE SEQUENCE [LARGE SCALE GENOMIC DNA]</scope>
    <source>
        <strain evidence="5 6">MRSN 3527</strain>
    </source>
</reference>
<evidence type="ECO:0000256" key="2">
    <source>
        <dbReference type="ARBA" id="ARBA00023015"/>
    </source>
</evidence>